<organism evidence="1 2">
    <name type="scientific">Pieris macdunnoughi</name>
    <dbReference type="NCBI Taxonomy" id="345717"/>
    <lineage>
        <taxon>Eukaryota</taxon>
        <taxon>Metazoa</taxon>
        <taxon>Ecdysozoa</taxon>
        <taxon>Arthropoda</taxon>
        <taxon>Hexapoda</taxon>
        <taxon>Insecta</taxon>
        <taxon>Pterygota</taxon>
        <taxon>Neoptera</taxon>
        <taxon>Endopterygota</taxon>
        <taxon>Lepidoptera</taxon>
        <taxon>Glossata</taxon>
        <taxon>Ditrysia</taxon>
        <taxon>Papilionoidea</taxon>
        <taxon>Pieridae</taxon>
        <taxon>Pierinae</taxon>
        <taxon>Pieris</taxon>
    </lineage>
</organism>
<keyword evidence="2" id="KW-1185">Reference proteome</keyword>
<dbReference type="Proteomes" id="UP000663880">
    <property type="component" value="Unassembled WGS sequence"/>
</dbReference>
<comment type="caution">
    <text evidence="1">The sequence shown here is derived from an EMBL/GenBank/DDBJ whole genome shotgun (WGS) entry which is preliminary data.</text>
</comment>
<evidence type="ECO:0000313" key="1">
    <source>
        <dbReference type="EMBL" id="CAF4768136.1"/>
    </source>
</evidence>
<name>A0A821MF58_9NEOP</name>
<sequence length="115" mass="13110">MFYGYLVGTVGKCHTDPLRSAFDQRLGTSRHRRDLNTRKAQRDGVRAGRDHDATRCVLWVCDLGSSQTVRDGNVAPNVTPALSPTTNMYMERVEKLNESVACEAWIWKHQLYIQN</sequence>
<gene>
    <name evidence="1" type="ORF">PMACD_LOCUS1668</name>
</gene>
<proteinExistence type="predicted"/>
<dbReference type="AlphaFoldDB" id="A0A821MF58"/>
<accession>A0A821MF58</accession>
<protein>
    <submittedName>
        <fullName evidence="1">Uncharacterized protein</fullName>
    </submittedName>
</protein>
<reference evidence="1" key="1">
    <citation type="submission" date="2021-02" db="EMBL/GenBank/DDBJ databases">
        <authorList>
            <person name="Steward A R."/>
        </authorList>
    </citation>
    <scope>NUCLEOTIDE SEQUENCE</scope>
</reference>
<evidence type="ECO:0000313" key="2">
    <source>
        <dbReference type="Proteomes" id="UP000663880"/>
    </source>
</evidence>
<dbReference type="EMBL" id="CAJOBZ010000003">
    <property type="protein sequence ID" value="CAF4768136.1"/>
    <property type="molecule type" value="Genomic_DNA"/>
</dbReference>